<name>A0A6I9VV90_9HYME</name>
<evidence type="ECO:0000313" key="2">
    <source>
        <dbReference type="RefSeq" id="XP_011629648.1"/>
    </source>
</evidence>
<dbReference type="AlphaFoldDB" id="A0A6I9VV90"/>
<reference evidence="2" key="1">
    <citation type="submission" date="2025-08" db="UniProtKB">
        <authorList>
            <consortium name="RefSeq"/>
        </authorList>
    </citation>
    <scope>IDENTIFICATION</scope>
</reference>
<keyword evidence="1" id="KW-1185">Reference proteome</keyword>
<sequence length="147" mass="17470">MHFSVYVEKRKEKANSFTRFTPTPSYDLSLCDDYIHQEESRRTCRLRKTDDCDARYGNVRPVEGPTMVRHSTIDRSNRFGDVWPTLPLNRSGVIELSNISKIFIEDRKIWRTRQPKEKKKKKKQARTLNFTSYIITDETNGFARSRY</sequence>
<dbReference type="Proteomes" id="UP000504615">
    <property type="component" value="Unplaced"/>
</dbReference>
<accession>A0A6I9VV90</accession>
<dbReference type="GeneID" id="105422093"/>
<dbReference type="RefSeq" id="XP_011629648.1">
    <property type="nucleotide sequence ID" value="XM_011631346.2"/>
</dbReference>
<dbReference type="KEGG" id="pbar:105422093"/>
<evidence type="ECO:0000313" key="1">
    <source>
        <dbReference type="Proteomes" id="UP000504615"/>
    </source>
</evidence>
<organism evidence="1 2">
    <name type="scientific">Pogonomyrmex barbatus</name>
    <name type="common">red harvester ant</name>
    <dbReference type="NCBI Taxonomy" id="144034"/>
    <lineage>
        <taxon>Eukaryota</taxon>
        <taxon>Metazoa</taxon>
        <taxon>Ecdysozoa</taxon>
        <taxon>Arthropoda</taxon>
        <taxon>Hexapoda</taxon>
        <taxon>Insecta</taxon>
        <taxon>Pterygota</taxon>
        <taxon>Neoptera</taxon>
        <taxon>Endopterygota</taxon>
        <taxon>Hymenoptera</taxon>
        <taxon>Apocrita</taxon>
        <taxon>Aculeata</taxon>
        <taxon>Formicoidea</taxon>
        <taxon>Formicidae</taxon>
        <taxon>Myrmicinae</taxon>
        <taxon>Pogonomyrmex</taxon>
    </lineage>
</organism>
<protein>
    <submittedName>
        <fullName evidence="2">Uncharacterized protein LOC105422093</fullName>
    </submittedName>
</protein>
<proteinExistence type="predicted"/>
<gene>
    <name evidence="2" type="primary">LOC105422093</name>
</gene>